<sequence length="756" mass="83306">MAGSVGGPRVLLRRLREVMAEPQAAQKRLDKIVVLIAANMVAEVCSVYLMRPTRELELFATEGLKPSAVHKTRLKVGEGLVGDIAAHARPLNLADAQSHPGFAYRPETGEEVYKSLMGVPILRAGRVVGVLVVQNRTKRNYTEEEVEALQTVAMVLAEVVAAGDLINLQELDEPTTTRRRPFHVKGGSFAEGIALGHAVLHEPRVHVTKLIAEDVDVELNRLEQAVYELRGSIDDMLETEDLSHAGEHREVLQAYRMFANDRGWLQRMSEAVRTGLTAEAAVERVQNDTRARLQRAADPYLRERLHDFDDLANRLLRQLTGVKLSSASGNLPNDAIVIARNMGPAELLDYDKERLRGLVFEEGAQNAHVTIVARALGIATVGRAEAILDHIDQGDAIIVDGDAGEVYVRPSQDIIDSYSEKARFRARKQAQYEAIRHEPAITVDGKKIDLYVNAGLQVDLRHLHESGAEGIGLFRTELQFMVASKLPSLKDQIELYSAVLDAAGDKPAVFRTLDIGGDKMLPYMDMAAFKEENPALGWRAIRIGLDRPALLRHQLRALLTAAAGRSLRVMFPMVAEVAEFKRARSLVDKELARLAKFGRPAPAKIEIGTMLEVPSLVWQLDTLLPLVDFVSVGSNDLLQFLFAADRGNPRVANRYDLLSPAVLGFLRSIVVKCRAQGVPITLCGEMSGKPLEAMALLGVGFRRVSMSPAAIGPVKMMTRSLDVGSLESYMEELYALPVSSLREQLNSFAKDHRVVV</sequence>
<dbReference type="InterPro" id="IPR023151">
    <property type="entry name" value="PEP_util_CS"/>
</dbReference>
<dbReference type="InterPro" id="IPR036637">
    <property type="entry name" value="Phosphohistidine_dom_sf"/>
</dbReference>
<comment type="subcellular location">
    <subcellularLocation>
        <location evidence="3">Cytoplasm</location>
    </subcellularLocation>
</comment>
<dbReference type="InterPro" id="IPR003018">
    <property type="entry name" value="GAF"/>
</dbReference>
<comment type="catalytic activity">
    <reaction evidence="1">
        <text>L-histidyl-[protein] + phosphoenolpyruvate = N(pros)-phospho-L-histidyl-[protein] + pyruvate</text>
        <dbReference type="Rhea" id="RHEA:23880"/>
        <dbReference type="Rhea" id="RHEA-COMP:9745"/>
        <dbReference type="Rhea" id="RHEA-COMP:9746"/>
        <dbReference type="ChEBI" id="CHEBI:15361"/>
        <dbReference type="ChEBI" id="CHEBI:29979"/>
        <dbReference type="ChEBI" id="CHEBI:58702"/>
        <dbReference type="ChEBI" id="CHEBI:64837"/>
        <dbReference type="EC" id="2.7.3.9"/>
    </reaction>
</comment>
<keyword evidence="10" id="KW-0598">Phosphotransferase system</keyword>
<dbReference type="RefSeq" id="WP_152217313.1">
    <property type="nucleotide sequence ID" value="NZ_JBAQYD010000054.1"/>
</dbReference>
<dbReference type="Gene3D" id="3.20.20.60">
    <property type="entry name" value="Phosphoenolpyruvate-binding domains"/>
    <property type="match status" value="1"/>
</dbReference>
<evidence type="ECO:0000256" key="10">
    <source>
        <dbReference type="ARBA" id="ARBA00022683"/>
    </source>
</evidence>
<dbReference type="NCBIfam" id="TIGR01417">
    <property type="entry name" value="PTS_I_fam"/>
    <property type="match status" value="1"/>
</dbReference>
<dbReference type="SUPFAM" id="SSF47831">
    <property type="entry name" value="Enzyme I of the PEP:sugar phosphotransferase system HPr-binding (sub)domain"/>
    <property type="match status" value="1"/>
</dbReference>
<dbReference type="Pfam" id="PF01590">
    <property type="entry name" value="GAF"/>
    <property type="match status" value="1"/>
</dbReference>
<dbReference type="SUPFAM" id="SSF51621">
    <property type="entry name" value="Phosphoenolpyruvate/pyruvate domain"/>
    <property type="match status" value="1"/>
</dbReference>
<keyword evidence="12" id="KW-0418">Kinase</keyword>
<keyword evidence="7" id="KW-0963">Cytoplasm</keyword>
<evidence type="ECO:0000256" key="4">
    <source>
        <dbReference type="ARBA" id="ARBA00007837"/>
    </source>
</evidence>
<dbReference type="InterPro" id="IPR015813">
    <property type="entry name" value="Pyrv/PenolPyrv_kinase-like_dom"/>
</dbReference>
<evidence type="ECO:0000256" key="7">
    <source>
        <dbReference type="ARBA" id="ARBA00022490"/>
    </source>
</evidence>
<evidence type="ECO:0000256" key="3">
    <source>
        <dbReference type="ARBA" id="ARBA00004496"/>
    </source>
</evidence>
<evidence type="ECO:0000256" key="1">
    <source>
        <dbReference type="ARBA" id="ARBA00000683"/>
    </source>
</evidence>
<keyword evidence="13" id="KW-0460">Magnesium</keyword>
<organism evidence="15 16">
    <name type="scientific">Parvibaculum sedimenti</name>
    <dbReference type="NCBI Taxonomy" id="2608632"/>
    <lineage>
        <taxon>Bacteria</taxon>
        <taxon>Pseudomonadati</taxon>
        <taxon>Pseudomonadota</taxon>
        <taxon>Alphaproteobacteria</taxon>
        <taxon>Hyphomicrobiales</taxon>
        <taxon>Parvibaculaceae</taxon>
        <taxon>Parvibaculum</taxon>
    </lineage>
</organism>
<dbReference type="GO" id="GO:0008965">
    <property type="term" value="F:phosphoenolpyruvate-protein phosphotransferase activity"/>
    <property type="evidence" value="ECO:0007669"/>
    <property type="project" value="UniProtKB-EC"/>
</dbReference>
<dbReference type="PRINTS" id="PR01736">
    <property type="entry name" value="PHPHTRNFRASE"/>
</dbReference>
<evidence type="ECO:0000259" key="14">
    <source>
        <dbReference type="SMART" id="SM00065"/>
    </source>
</evidence>
<evidence type="ECO:0000256" key="13">
    <source>
        <dbReference type="ARBA" id="ARBA00022842"/>
    </source>
</evidence>
<dbReference type="PROSITE" id="PS00742">
    <property type="entry name" value="PEP_ENZYMES_2"/>
    <property type="match status" value="1"/>
</dbReference>
<keyword evidence="11" id="KW-0479">Metal-binding</keyword>
<dbReference type="EC" id="2.7.3.9" evidence="5"/>
<keyword evidence="16" id="KW-1185">Reference proteome</keyword>
<dbReference type="SMART" id="SM00065">
    <property type="entry name" value="GAF"/>
    <property type="match status" value="1"/>
</dbReference>
<dbReference type="EMBL" id="WESC01000017">
    <property type="protein sequence ID" value="KAB7738688.1"/>
    <property type="molecule type" value="Genomic_DNA"/>
</dbReference>
<dbReference type="InterPro" id="IPR036618">
    <property type="entry name" value="PtsI_HPr-bd_sf"/>
</dbReference>
<accession>A0A6N6VEU2</accession>
<gene>
    <name evidence="15" type="primary">ptsP</name>
    <name evidence="15" type="ORF">F2P47_15610</name>
</gene>
<dbReference type="Pfam" id="PF00391">
    <property type="entry name" value="PEP-utilizers"/>
    <property type="match status" value="1"/>
</dbReference>
<evidence type="ECO:0000256" key="9">
    <source>
        <dbReference type="ARBA" id="ARBA00022679"/>
    </source>
</evidence>
<feature type="domain" description="GAF" evidence="14">
    <location>
        <begin position="24"/>
        <end position="170"/>
    </location>
</feature>
<dbReference type="Pfam" id="PF02896">
    <property type="entry name" value="PEP-utilizers_C"/>
    <property type="match status" value="1"/>
</dbReference>
<reference evidence="15 16" key="1">
    <citation type="submission" date="2019-09" db="EMBL/GenBank/DDBJ databases">
        <title>Parvibaculum sedimenti sp. nov., isolated from sediment.</title>
        <authorList>
            <person name="Wang Y."/>
        </authorList>
    </citation>
    <scope>NUCLEOTIDE SEQUENCE [LARGE SCALE GENOMIC DNA]</scope>
    <source>
        <strain evidence="15 16">HXT-9</strain>
    </source>
</reference>
<keyword evidence="8" id="KW-0762">Sugar transport</keyword>
<dbReference type="Gene3D" id="3.30.450.40">
    <property type="match status" value="1"/>
</dbReference>
<comment type="cofactor">
    <cofactor evidence="2">
        <name>Mg(2+)</name>
        <dbReference type="ChEBI" id="CHEBI:18420"/>
    </cofactor>
</comment>
<dbReference type="SUPFAM" id="SSF55781">
    <property type="entry name" value="GAF domain-like"/>
    <property type="match status" value="1"/>
</dbReference>
<dbReference type="InterPro" id="IPR000121">
    <property type="entry name" value="PEP_util_C"/>
</dbReference>
<keyword evidence="6" id="KW-0813">Transport</keyword>
<dbReference type="InterPro" id="IPR050499">
    <property type="entry name" value="PEP-utilizing_PTS_enzyme"/>
</dbReference>
<evidence type="ECO:0000256" key="6">
    <source>
        <dbReference type="ARBA" id="ARBA00022448"/>
    </source>
</evidence>
<comment type="similarity">
    <text evidence="4">Belongs to the PEP-utilizing enzyme family.</text>
</comment>
<dbReference type="InterPro" id="IPR006318">
    <property type="entry name" value="PTS_EI-like"/>
</dbReference>
<proteinExistence type="inferred from homology"/>
<dbReference type="PANTHER" id="PTHR46244">
    <property type="entry name" value="PHOSPHOENOLPYRUVATE-PROTEIN PHOSPHOTRANSFERASE"/>
    <property type="match status" value="1"/>
</dbReference>
<evidence type="ECO:0000256" key="12">
    <source>
        <dbReference type="ARBA" id="ARBA00022777"/>
    </source>
</evidence>
<evidence type="ECO:0000313" key="16">
    <source>
        <dbReference type="Proteomes" id="UP000468901"/>
    </source>
</evidence>
<dbReference type="GO" id="GO:0016301">
    <property type="term" value="F:kinase activity"/>
    <property type="evidence" value="ECO:0007669"/>
    <property type="project" value="UniProtKB-KW"/>
</dbReference>
<dbReference type="Gene3D" id="1.10.274.10">
    <property type="entry name" value="PtsI, HPr-binding domain"/>
    <property type="match status" value="1"/>
</dbReference>
<dbReference type="Gene3D" id="3.50.30.10">
    <property type="entry name" value="Phosphohistidine domain"/>
    <property type="match status" value="1"/>
</dbReference>
<dbReference type="InterPro" id="IPR040442">
    <property type="entry name" value="Pyrv_kinase-like_dom_sf"/>
</dbReference>
<name>A0A6N6VEU2_9HYPH</name>
<evidence type="ECO:0000313" key="15">
    <source>
        <dbReference type="EMBL" id="KAB7738688.1"/>
    </source>
</evidence>
<dbReference type="InterPro" id="IPR008279">
    <property type="entry name" value="PEP-util_enz_mobile_dom"/>
</dbReference>
<dbReference type="InterPro" id="IPR029016">
    <property type="entry name" value="GAF-like_dom_sf"/>
</dbReference>
<dbReference type="Pfam" id="PF05524">
    <property type="entry name" value="PEP-utilisers_N"/>
    <property type="match status" value="1"/>
</dbReference>
<dbReference type="Proteomes" id="UP000468901">
    <property type="component" value="Unassembled WGS sequence"/>
</dbReference>
<evidence type="ECO:0000256" key="2">
    <source>
        <dbReference type="ARBA" id="ARBA00001946"/>
    </source>
</evidence>
<protein>
    <recommendedName>
        <fullName evidence="5">phosphoenolpyruvate--protein phosphotransferase</fullName>
        <ecNumber evidence="5">2.7.3.9</ecNumber>
    </recommendedName>
</protein>
<dbReference type="SUPFAM" id="SSF52009">
    <property type="entry name" value="Phosphohistidine domain"/>
    <property type="match status" value="1"/>
</dbReference>
<comment type="caution">
    <text evidence="15">The sequence shown here is derived from an EMBL/GenBank/DDBJ whole genome shotgun (WGS) entry which is preliminary data.</text>
</comment>
<dbReference type="GO" id="GO:0009401">
    <property type="term" value="P:phosphoenolpyruvate-dependent sugar phosphotransferase system"/>
    <property type="evidence" value="ECO:0007669"/>
    <property type="project" value="UniProtKB-KW"/>
</dbReference>
<dbReference type="InterPro" id="IPR008731">
    <property type="entry name" value="PTS_EIN"/>
</dbReference>
<evidence type="ECO:0000256" key="8">
    <source>
        <dbReference type="ARBA" id="ARBA00022597"/>
    </source>
</evidence>
<dbReference type="GO" id="GO:0005737">
    <property type="term" value="C:cytoplasm"/>
    <property type="evidence" value="ECO:0007669"/>
    <property type="project" value="UniProtKB-SubCell"/>
</dbReference>
<evidence type="ECO:0000256" key="5">
    <source>
        <dbReference type="ARBA" id="ARBA00012232"/>
    </source>
</evidence>
<evidence type="ECO:0000256" key="11">
    <source>
        <dbReference type="ARBA" id="ARBA00022723"/>
    </source>
</evidence>
<dbReference type="AlphaFoldDB" id="A0A6N6VEU2"/>
<keyword evidence="9 15" id="KW-0808">Transferase</keyword>
<dbReference type="PANTHER" id="PTHR46244:SF6">
    <property type="entry name" value="PHOSPHOENOLPYRUVATE-PROTEIN PHOSPHOTRANSFERASE"/>
    <property type="match status" value="1"/>
</dbReference>
<keyword evidence="15" id="KW-0670">Pyruvate</keyword>
<dbReference type="GO" id="GO:0046872">
    <property type="term" value="F:metal ion binding"/>
    <property type="evidence" value="ECO:0007669"/>
    <property type="project" value="UniProtKB-KW"/>
</dbReference>